<dbReference type="EMBL" id="CAMAPE010000004">
    <property type="protein sequence ID" value="CAH9058571.1"/>
    <property type="molecule type" value="Genomic_DNA"/>
</dbReference>
<feature type="chain" id="PRO_5040485737" description="Pectinesterase inhibitor domain-containing protein" evidence="1">
    <location>
        <begin position="29"/>
        <end position="177"/>
    </location>
</feature>
<gene>
    <name evidence="2" type="ORF">CEURO_LOCUS1275</name>
</gene>
<evidence type="ECO:0000313" key="2">
    <source>
        <dbReference type="EMBL" id="CAH9058571.1"/>
    </source>
</evidence>
<protein>
    <recommendedName>
        <fullName evidence="4">Pectinesterase inhibitor domain-containing protein</fullName>
    </recommendedName>
</protein>
<dbReference type="OrthoDB" id="1744795at2759"/>
<name>A0A9P1DY74_CUSEU</name>
<evidence type="ECO:0000256" key="1">
    <source>
        <dbReference type="SAM" id="SignalP"/>
    </source>
</evidence>
<sequence length="177" mass="18911">MAAKQTSFMVILVGYSLTALALLAGAAAGRGSPPYAQDCMRQKEEPKLLAQDAIALGIQEVKAVKGFVGKLVNLKSLQFPENAVGLSTCADGVAENLSELSSRLNRLRRAPLTVSYSWPPLKFALGRAVASADACRTAIGHVDAAFVDMLMRKLNDLSLILDDVVHRVSKLDDATQN</sequence>
<proteinExistence type="predicted"/>
<evidence type="ECO:0000313" key="3">
    <source>
        <dbReference type="Proteomes" id="UP001152484"/>
    </source>
</evidence>
<evidence type="ECO:0008006" key="4">
    <source>
        <dbReference type="Google" id="ProtNLM"/>
    </source>
</evidence>
<comment type="caution">
    <text evidence="2">The sequence shown here is derived from an EMBL/GenBank/DDBJ whole genome shotgun (WGS) entry which is preliminary data.</text>
</comment>
<accession>A0A9P1DY74</accession>
<dbReference type="AlphaFoldDB" id="A0A9P1DY74"/>
<dbReference type="Proteomes" id="UP001152484">
    <property type="component" value="Unassembled WGS sequence"/>
</dbReference>
<keyword evidence="3" id="KW-1185">Reference proteome</keyword>
<keyword evidence="1" id="KW-0732">Signal</keyword>
<feature type="signal peptide" evidence="1">
    <location>
        <begin position="1"/>
        <end position="28"/>
    </location>
</feature>
<reference evidence="2" key="1">
    <citation type="submission" date="2022-07" db="EMBL/GenBank/DDBJ databases">
        <authorList>
            <person name="Macas J."/>
            <person name="Novak P."/>
            <person name="Neumann P."/>
        </authorList>
    </citation>
    <scope>NUCLEOTIDE SEQUENCE</scope>
</reference>
<organism evidence="2 3">
    <name type="scientific">Cuscuta europaea</name>
    <name type="common">European dodder</name>
    <dbReference type="NCBI Taxonomy" id="41803"/>
    <lineage>
        <taxon>Eukaryota</taxon>
        <taxon>Viridiplantae</taxon>
        <taxon>Streptophyta</taxon>
        <taxon>Embryophyta</taxon>
        <taxon>Tracheophyta</taxon>
        <taxon>Spermatophyta</taxon>
        <taxon>Magnoliopsida</taxon>
        <taxon>eudicotyledons</taxon>
        <taxon>Gunneridae</taxon>
        <taxon>Pentapetalae</taxon>
        <taxon>asterids</taxon>
        <taxon>lamiids</taxon>
        <taxon>Solanales</taxon>
        <taxon>Convolvulaceae</taxon>
        <taxon>Cuscuteae</taxon>
        <taxon>Cuscuta</taxon>
        <taxon>Cuscuta subgen. Cuscuta</taxon>
    </lineage>
</organism>